<proteinExistence type="predicted"/>
<dbReference type="Proteomes" id="UP001500909">
    <property type="component" value="Unassembled WGS sequence"/>
</dbReference>
<reference evidence="3 4" key="1">
    <citation type="journal article" date="2019" name="Int. J. Syst. Evol. Microbiol.">
        <title>The Global Catalogue of Microorganisms (GCM) 10K type strain sequencing project: providing services to taxonomists for standard genome sequencing and annotation.</title>
        <authorList>
            <consortium name="The Broad Institute Genomics Platform"/>
            <consortium name="The Broad Institute Genome Sequencing Center for Infectious Disease"/>
            <person name="Wu L."/>
            <person name="Ma J."/>
        </authorList>
    </citation>
    <scope>NUCLEOTIDE SEQUENCE [LARGE SCALE GENOMIC DNA]</scope>
    <source>
        <strain evidence="3 4">JCM 4805</strain>
    </source>
</reference>
<evidence type="ECO:0000256" key="1">
    <source>
        <dbReference type="ARBA" id="ARBA00023172"/>
    </source>
</evidence>
<dbReference type="Gene3D" id="1.10.443.10">
    <property type="entry name" value="Intergrase catalytic core"/>
    <property type="match status" value="1"/>
</dbReference>
<gene>
    <name evidence="3" type="ORF">GCM10010361_11250</name>
</gene>
<evidence type="ECO:0000259" key="2">
    <source>
        <dbReference type="PROSITE" id="PS51898"/>
    </source>
</evidence>
<sequence length="146" mass="15827">MEEEELARLVELAVSARGPLTGLVPPAGPVPEMFHVLRHTYASVQLEAGESIVSLSRRLGHSTPKVTLDHYAHFMPGAGQRGLAAMDAWLEDRRQPKVPEKSLLTEWIKAIPPNLQVKGLAAQGVPMSAKYQETARGGLAVNVVEC</sequence>
<evidence type="ECO:0000313" key="4">
    <source>
        <dbReference type="Proteomes" id="UP001500909"/>
    </source>
</evidence>
<keyword evidence="4" id="KW-1185">Reference proteome</keyword>
<dbReference type="InterPro" id="IPR013762">
    <property type="entry name" value="Integrase-like_cat_sf"/>
</dbReference>
<protein>
    <recommendedName>
        <fullName evidence="2">Tyr recombinase domain-containing protein</fullName>
    </recommendedName>
</protein>
<feature type="domain" description="Tyr recombinase" evidence="2">
    <location>
        <begin position="1"/>
        <end position="87"/>
    </location>
</feature>
<accession>A0ABN0ZII1</accession>
<dbReference type="RefSeq" id="WP_428837581.1">
    <property type="nucleotide sequence ID" value="NZ_BAAABY010000009.1"/>
</dbReference>
<keyword evidence="1" id="KW-0233">DNA recombination</keyword>
<dbReference type="EMBL" id="BAAABY010000009">
    <property type="protein sequence ID" value="GAA0448990.1"/>
    <property type="molecule type" value="Genomic_DNA"/>
</dbReference>
<dbReference type="InterPro" id="IPR002104">
    <property type="entry name" value="Integrase_catalytic"/>
</dbReference>
<comment type="caution">
    <text evidence="3">The sequence shown here is derived from an EMBL/GenBank/DDBJ whole genome shotgun (WGS) entry which is preliminary data.</text>
</comment>
<dbReference type="InterPro" id="IPR011010">
    <property type="entry name" value="DNA_brk_join_enz"/>
</dbReference>
<evidence type="ECO:0000313" key="3">
    <source>
        <dbReference type="EMBL" id="GAA0448990.1"/>
    </source>
</evidence>
<dbReference type="SUPFAM" id="SSF56349">
    <property type="entry name" value="DNA breaking-rejoining enzymes"/>
    <property type="match status" value="1"/>
</dbReference>
<organism evidence="3 4">
    <name type="scientific">Streptomyces olivaceiscleroticus</name>
    <dbReference type="NCBI Taxonomy" id="68245"/>
    <lineage>
        <taxon>Bacteria</taxon>
        <taxon>Bacillati</taxon>
        <taxon>Actinomycetota</taxon>
        <taxon>Actinomycetes</taxon>
        <taxon>Kitasatosporales</taxon>
        <taxon>Streptomycetaceae</taxon>
        <taxon>Streptomyces</taxon>
    </lineage>
</organism>
<dbReference type="PROSITE" id="PS51898">
    <property type="entry name" value="TYR_RECOMBINASE"/>
    <property type="match status" value="1"/>
</dbReference>
<name>A0ABN0ZII1_9ACTN</name>